<feature type="compositionally biased region" description="Low complexity" evidence="6">
    <location>
        <begin position="237"/>
        <end position="247"/>
    </location>
</feature>
<dbReference type="PANTHER" id="PTHR31194">
    <property type="entry name" value="SHN SHINE , DNA BINDING / TRANSCRIPTION FACTOR"/>
    <property type="match status" value="1"/>
</dbReference>
<dbReference type="Pfam" id="PF00847">
    <property type="entry name" value="AP2"/>
    <property type="match status" value="1"/>
</dbReference>
<keyword evidence="3" id="KW-0238">DNA-binding</keyword>
<dbReference type="PANTHER" id="PTHR31194:SF202">
    <property type="entry name" value="ETHYLENE-RESPONSIVE TRANSCRIPTION FACTOR ERF070"/>
    <property type="match status" value="1"/>
</dbReference>
<dbReference type="Gene3D" id="3.30.730.10">
    <property type="entry name" value="AP2/ERF domain"/>
    <property type="match status" value="1"/>
</dbReference>
<evidence type="ECO:0000259" key="7">
    <source>
        <dbReference type="PROSITE" id="PS51032"/>
    </source>
</evidence>
<feature type="region of interest" description="Disordered" evidence="6">
    <location>
        <begin position="330"/>
        <end position="351"/>
    </location>
</feature>
<name>A0AA88WVK7_9ASTE</name>
<gene>
    <name evidence="8" type="ORF">RJ639_038628</name>
</gene>
<dbReference type="GO" id="GO:0005634">
    <property type="term" value="C:nucleus"/>
    <property type="evidence" value="ECO:0007669"/>
    <property type="project" value="UniProtKB-SubCell"/>
</dbReference>
<evidence type="ECO:0000256" key="3">
    <source>
        <dbReference type="ARBA" id="ARBA00023125"/>
    </source>
</evidence>
<keyword evidence="9" id="KW-1185">Reference proteome</keyword>
<dbReference type="CDD" id="cd00018">
    <property type="entry name" value="AP2"/>
    <property type="match status" value="1"/>
</dbReference>
<evidence type="ECO:0000256" key="4">
    <source>
        <dbReference type="ARBA" id="ARBA00023163"/>
    </source>
</evidence>
<dbReference type="AlphaFoldDB" id="A0AA88WVK7"/>
<dbReference type="InterPro" id="IPR001471">
    <property type="entry name" value="AP2/ERF_dom"/>
</dbReference>
<keyword evidence="5" id="KW-0539">Nucleus</keyword>
<dbReference type="GO" id="GO:0003677">
    <property type="term" value="F:DNA binding"/>
    <property type="evidence" value="ECO:0007669"/>
    <property type="project" value="UniProtKB-KW"/>
</dbReference>
<evidence type="ECO:0000256" key="5">
    <source>
        <dbReference type="ARBA" id="ARBA00023242"/>
    </source>
</evidence>
<evidence type="ECO:0000256" key="1">
    <source>
        <dbReference type="ARBA" id="ARBA00004123"/>
    </source>
</evidence>
<sequence length="560" mass="62386">MKGIDRWIYHEEDFGSFSHKDNDNGDGNISNIGDDDYIPKMIVDVAIGQLGHEWRGFTVEWTTAMGLLGLILTMPIKKDVKKDTFLKKAIQYVRKVRVIYNDPDATDSDSEGENEFFYDQANRRVRFKQVVKEIILPGVKIESRAEISQKVSRNEGKGKVAYKVENDQQVQKSSLSSSTYKGVRKRKWGTYAAEIRDPTQKKRLWLGTYATAEEAAQAYNAKKAEIERVAYMEKNKNPNSSSSEETSGLYGVPSPSSVLENSVKQEVNAVGETERVTFWGKTGNLSSSAPEETNGLPRRPSPASVLGNPAKQEVNAVEIERVAYSNTNKNLDSSTQEETDGLCGRTSPASVHRNSLNQEVSAVESVESEQPLFGLLENDQEFNWSNFADDLLMDIDFGMLESLEWDSCFEDNLQTSNDFGNNLISDAAANINTIKPTVNQEQNFGSEDNVLAKSGFGDEPKAEFAEADIKMSPAIMHELNMNFEEKSEFGNDLGQIFDGYGDWDMDYPMEDFGGQTDAKEDEFKLDEEQLAWLSVVMLGGGDNGFPASNITTNTEDPGSK</sequence>
<dbReference type="InterPro" id="IPR036955">
    <property type="entry name" value="AP2/ERF_dom_sf"/>
</dbReference>
<organism evidence="8 9">
    <name type="scientific">Escallonia herrerae</name>
    <dbReference type="NCBI Taxonomy" id="1293975"/>
    <lineage>
        <taxon>Eukaryota</taxon>
        <taxon>Viridiplantae</taxon>
        <taxon>Streptophyta</taxon>
        <taxon>Embryophyta</taxon>
        <taxon>Tracheophyta</taxon>
        <taxon>Spermatophyta</taxon>
        <taxon>Magnoliopsida</taxon>
        <taxon>eudicotyledons</taxon>
        <taxon>Gunneridae</taxon>
        <taxon>Pentapetalae</taxon>
        <taxon>asterids</taxon>
        <taxon>campanulids</taxon>
        <taxon>Escalloniales</taxon>
        <taxon>Escalloniaceae</taxon>
        <taxon>Escallonia</taxon>
    </lineage>
</organism>
<dbReference type="SMART" id="SM00380">
    <property type="entry name" value="AP2"/>
    <property type="match status" value="1"/>
</dbReference>
<dbReference type="EMBL" id="JAVXUP010000430">
    <property type="protein sequence ID" value="KAK3028055.1"/>
    <property type="molecule type" value="Genomic_DNA"/>
</dbReference>
<evidence type="ECO:0000313" key="8">
    <source>
        <dbReference type="EMBL" id="KAK3028055.1"/>
    </source>
</evidence>
<feature type="region of interest" description="Disordered" evidence="6">
    <location>
        <begin position="235"/>
        <end position="257"/>
    </location>
</feature>
<comment type="subcellular location">
    <subcellularLocation>
        <location evidence="1">Nucleus</location>
    </subcellularLocation>
</comment>
<keyword evidence="2" id="KW-0805">Transcription regulation</keyword>
<comment type="caution">
    <text evidence="8">The sequence shown here is derived from an EMBL/GenBank/DDBJ whole genome shotgun (WGS) entry which is preliminary data.</text>
</comment>
<keyword evidence="4" id="KW-0804">Transcription</keyword>
<feature type="domain" description="AP2/ERF" evidence="7">
    <location>
        <begin position="179"/>
        <end position="237"/>
    </location>
</feature>
<dbReference type="InterPro" id="IPR050913">
    <property type="entry name" value="AP2/ERF_ERF"/>
</dbReference>
<protein>
    <recommendedName>
        <fullName evidence="7">AP2/ERF domain-containing protein</fullName>
    </recommendedName>
</protein>
<evidence type="ECO:0000313" key="9">
    <source>
        <dbReference type="Proteomes" id="UP001188597"/>
    </source>
</evidence>
<dbReference type="GO" id="GO:0003700">
    <property type="term" value="F:DNA-binding transcription factor activity"/>
    <property type="evidence" value="ECO:0007669"/>
    <property type="project" value="InterPro"/>
</dbReference>
<reference evidence="8" key="1">
    <citation type="submission" date="2022-12" db="EMBL/GenBank/DDBJ databases">
        <title>Draft genome assemblies for two species of Escallonia (Escalloniales).</title>
        <authorList>
            <person name="Chanderbali A."/>
            <person name="Dervinis C."/>
            <person name="Anghel I."/>
            <person name="Soltis D."/>
            <person name="Soltis P."/>
            <person name="Zapata F."/>
        </authorList>
    </citation>
    <scope>NUCLEOTIDE SEQUENCE</scope>
    <source>
        <strain evidence="8">UCBG64.0493</strain>
        <tissue evidence="8">Leaf</tissue>
    </source>
</reference>
<dbReference type="SUPFAM" id="SSF54171">
    <property type="entry name" value="DNA-binding domain"/>
    <property type="match status" value="1"/>
</dbReference>
<evidence type="ECO:0000256" key="2">
    <source>
        <dbReference type="ARBA" id="ARBA00023015"/>
    </source>
</evidence>
<dbReference type="PROSITE" id="PS51032">
    <property type="entry name" value="AP2_ERF"/>
    <property type="match status" value="1"/>
</dbReference>
<evidence type="ECO:0000256" key="6">
    <source>
        <dbReference type="SAM" id="MobiDB-lite"/>
    </source>
</evidence>
<dbReference type="Proteomes" id="UP001188597">
    <property type="component" value="Unassembled WGS sequence"/>
</dbReference>
<proteinExistence type="predicted"/>
<accession>A0AA88WVK7</accession>
<dbReference type="PRINTS" id="PR00367">
    <property type="entry name" value="ETHRSPELEMNT"/>
</dbReference>
<feature type="region of interest" description="Disordered" evidence="6">
    <location>
        <begin position="281"/>
        <end position="307"/>
    </location>
</feature>
<dbReference type="InterPro" id="IPR016177">
    <property type="entry name" value="DNA-bd_dom_sf"/>
</dbReference>